<sequence>MAPIQLSFPLPHGIQTRIHVHLTIQKLSVLLFLTTVTAESSNAPAPMGSFVCAMPNRTNATAPPLSSPLYTVPETLDFTTRVAKIVAWRSGRPTYVGSSMSFVSAGLGGTVDEEMEGLNKVIEVVMGEIDKAGKS</sequence>
<organism evidence="2 3">
    <name type="scientific">Lineolata rhizophorae</name>
    <dbReference type="NCBI Taxonomy" id="578093"/>
    <lineage>
        <taxon>Eukaryota</taxon>
        <taxon>Fungi</taxon>
        <taxon>Dikarya</taxon>
        <taxon>Ascomycota</taxon>
        <taxon>Pezizomycotina</taxon>
        <taxon>Dothideomycetes</taxon>
        <taxon>Dothideomycetes incertae sedis</taxon>
        <taxon>Lineolatales</taxon>
        <taxon>Lineolataceae</taxon>
        <taxon>Lineolata</taxon>
    </lineage>
</organism>
<dbReference type="Pfam" id="PF16093">
    <property type="entry name" value="PAC4"/>
    <property type="match status" value="1"/>
</dbReference>
<name>A0A6A6PE56_9PEZI</name>
<feature type="signal peptide" evidence="1">
    <location>
        <begin position="1"/>
        <end position="38"/>
    </location>
</feature>
<proteinExistence type="predicted"/>
<dbReference type="InterPro" id="IPR032157">
    <property type="entry name" value="PAC4"/>
</dbReference>
<evidence type="ECO:0000256" key="1">
    <source>
        <dbReference type="SAM" id="SignalP"/>
    </source>
</evidence>
<dbReference type="Gene3D" id="3.30.230.100">
    <property type="match status" value="1"/>
</dbReference>
<keyword evidence="3" id="KW-1185">Reference proteome</keyword>
<protein>
    <submittedName>
        <fullName evidence="2">Uncharacterized protein</fullName>
    </submittedName>
</protein>
<dbReference type="OrthoDB" id="5407417at2759"/>
<accession>A0A6A6PE56</accession>
<evidence type="ECO:0000313" key="2">
    <source>
        <dbReference type="EMBL" id="KAF2462029.1"/>
    </source>
</evidence>
<evidence type="ECO:0000313" key="3">
    <source>
        <dbReference type="Proteomes" id="UP000799766"/>
    </source>
</evidence>
<feature type="chain" id="PRO_5025401883" evidence="1">
    <location>
        <begin position="39"/>
        <end position="135"/>
    </location>
</feature>
<dbReference type="Proteomes" id="UP000799766">
    <property type="component" value="Unassembled WGS sequence"/>
</dbReference>
<dbReference type="GO" id="GO:0043248">
    <property type="term" value="P:proteasome assembly"/>
    <property type="evidence" value="ECO:0007669"/>
    <property type="project" value="InterPro"/>
</dbReference>
<keyword evidence="1" id="KW-0732">Signal</keyword>
<reference evidence="2" key="1">
    <citation type="journal article" date="2020" name="Stud. Mycol.">
        <title>101 Dothideomycetes genomes: a test case for predicting lifestyles and emergence of pathogens.</title>
        <authorList>
            <person name="Haridas S."/>
            <person name="Albert R."/>
            <person name="Binder M."/>
            <person name="Bloem J."/>
            <person name="Labutti K."/>
            <person name="Salamov A."/>
            <person name="Andreopoulos B."/>
            <person name="Baker S."/>
            <person name="Barry K."/>
            <person name="Bills G."/>
            <person name="Bluhm B."/>
            <person name="Cannon C."/>
            <person name="Castanera R."/>
            <person name="Culley D."/>
            <person name="Daum C."/>
            <person name="Ezra D."/>
            <person name="Gonzalez J."/>
            <person name="Henrissat B."/>
            <person name="Kuo A."/>
            <person name="Liang C."/>
            <person name="Lipzen A."/>
            <person name="Lutzoni F."/>
            <person name="Magnuson J."/>
            <person name="Mondo S."/>
            <person name="Nolan M."/>
            <person name="Ohm R."/>
            <person name="Pangilinan J."/>
            <person name="Park H.-J."/>
            <person name="Ramirez L."/>
            <person name="Alfaro M."/>
            <person name="Sun H."/>
            <person name="Tritt A."/>
            <person name="Yoshinaga Y."/>
            <person name="Zwiers L.-H."/>
            <person name="Turgeon B."/>
            <person name="Goodwin S."/>
            <person name="Spatafora J."/>
            <person name="Crous P."/>
            <person name="Grigoriev I."/>
        </authorList>
    </citation>
    <scope>NUCLEOTIDE SEQUENCE</scope>
    <source>
        <strain evidence="2">ATCC 16933</strain>
    </source>
</reference>
<dbReference type="EMBL" id="MU001670">
    <property type="protein sequence ID" value="KAF2462029.1"/>
    <property type="molecule type" value="Genomic_DNA"/>
</dbReference>
<gene>
    <name evidence="2" type="ORF">BDY21DRAFT_277993</name>
</gene>
<dbReference type="AlphaFoldDB" id="A0A6A6PE56"/>